<evidence type="ECO:0000313" key="3">
    <source>
        <dbReference type="EMBL" id="OGL79471.1"/>
    </source>
</evidence>
<dbReference type="Proteomes" id="UP000176603">
    <property type="component" value="Unassembled WGS sequence"/>
</dbReference>
<dbReference type="InterPro" id="IPR003746">
    <property type="entry name" value="DUF167"/>
</dbReference>
<organism evidence="3 4">
    <name type="scientific">Candidatus Uhrbacteria bacterium RIFCSPHIGHO2_12_FULL_60_25</name>
    <dbReference type="NCBI Taxonomy" id="1802399"/>
    <lineage>
        <taxon>Bacteria</taxon>
        <taxon>Candidatus Uhriibacteriota</taxon>
    </lineage>
</organism>
<reference evidence="3 4" key="1">
    <citation type="journal article" date="2016" name="Nat. Commun.">
        <title>Thousands of microbial genomes shed light on interconnected biogeochemical processes in an aquifer system.</title>
        <authorList>
            <person name="Anantharaman K."/>
            <person name="Brown C.T."/>
            <person name="Hug L.A."/>
            <person name="Sharon I."/>
            <person name="Castelle C.J."/>
            <person name="Probst A.J."/>
            <person name="Thomas B.C."/>
            <person name="Singh A."/>
            <person name="Wilkins M.J."/>
            <person name="Karaoz U."/>
            <person name="Brodie E.L."/>
            <person name="Williams K.H."/>
            <person name="Hubbard S.S."/>
            <person name="Banfield J.F."/>
        </authorList>
    </citation>
    <scope>NUCLEOTIDE SEQUENCE [LARGE SCALE GENOMIC DNA]</scope>
</reference>
<dbReference type="NCBIfam" id="TIGR00251">
    <property type="entry name" value="DUF167 family protein"/>
    <property type="match status" value="1"/>
</dbReference>
<dbReference type="Pfam" id="PF02594">
    <property type="entry name" value="DUF167"/>
    <property type="match status" value="1"/>
</dbReference>
<dbReference type="PANTHER" id="PTHR13420">
    <property type="entry name" value="UPF0235 PROTEIN C15ORF40"/>
    <property type="match status" value="1"/>
</dbReference>
<evidence type="ECO:0000313" key="4">
    <source>
        <dbReference type="Proteomes" id="UP000176603"/>
    </source>
</evidence>
<dbReference type="SUPFAM" id="SSF69786">
    <property type="entry name" value="YggU-like"/>
    <property type="match status" value="1"/>
</dbReference>
<proteinExistence type="inferred from homology"/>
<protein>
    <recommendedName>
        <fullName evidence="2">UPF0235 protein A3E39_00550</fullName>
    </recommendedName>
</protein>
<evidence type="ECO:0000256" key="1">
    <source>
        <dbReference type="ARBA" id="ARBA00010364"/>
    </source>
</evidence>
<dbReference type="PANTHER" id="PTHR13420:SF7">
    <property type="entry name" value="UPF0235 PROTEIN C15ORF40"/>
    <property type="match status" value="1"/>
</dbReference>
<evidence type="ECO:0000256" key="2">
    <source>
        <dbReference type="HAMAP-Rule" id="MF_00634"/>
    </source>
</evidence>
<comment type="caution">
    <text evidence="3">The sequence shown here is derived from an EMBL/GenBank/DDBJ whole genome shotgun (WGS) entry which is preliminary data.</text>
</comment>
<dbReference type="GO" id="GO:0005737">
    <property type="term" value="C:cytoplasm"/>
    <property type="evidence" value="ECO:0007669"/>
    <property type="project" value="TreeGrafter"/>
</dbReference>
<sequence>MRRITIRVTPNASKTEIVGRELGVLKVRIAASATDGLANDALIRLLADEYDCAPSLVRIVKGATSKMKIVEFP</sequence>
<dbReference type="SMART" id="SM01152">
    <property type="entry name" value="DUF167"/>
    <property type="match status" value="1"/>
</dbReference>
<dbReference type="InterPro" id="IPR036591">
    <property type="entry name" value="YggU-like_sf"/>
</dbReference>
<dbReference type="EMBL" id="MGEH01000008">
    <property type="protein sequence ID" value="OGL79471.1"/>
    <property type="molecule type" value="Genomic_DNA"/>
</dbReference>
<dbReference type="AlphaFoldDB" id="A0A1F7UMF1"/>
<dbReference type="HAMAP" id="MF_00634">
    <property type="entry name" value="UPF0235"/>
    <property type="match status" value="1"/>
</dbReference>
<accession>A0A1F7UMF1</accession>
<gene>
    <name evidence="3" type="ORF">A3E39_00550</name>
</gene>
<comment type="similarity">
    <text evidence="1 2">Belongs to the UPF0235 family.</text>
</comment>
<dbReference type="Gene3D" id="3.30.1200.10">
    <property type="entry name" value="YggU-like"/>
    <property type="match status" value="1"/>
</dbReference>
<name>A0A1F7UMF1_9BACT</name>